<evidence type="ECO:0000313" key="4">
    <source>
        <dbReference type="Proteomes" id="UP000720189"/>
    </source>
</evidence>
<proteinExistence type="predicted"/>
<dbReference type="EMBL" id="JAGMUX010000011">
    <property type="protein sequence ID" value="KAH7244144.1"/>
    <property type="molecule type" value="Genomic_DNA"/>
</dbReference>
<keyword evidence="1" id="KW-0472">Membrane</keyword>
<evidence type="ECO:0008006" key="5">
    <source>
        <dbReference type="Google" id="ProtNLM"/>
    </source>
</evidence>
<keyword evidence="2" id="KW-0732">Signal</keyword>
<feature type="transmembrane region" description="Helical" evidence="1">
    <location>
        <begin position="204"/>
        <end position="224"/>
    </location>
</feature>
<evidence type="ECO:0000256" key="1">
    <source>
        <dbReference type="SAM" id="Phobius"/>
    </source>
</evidence>
<feature type="transmembrane region" description="Helical" evidence="1">
    <location>
        <begin position="244"/>
        <end position="263"/>
    </location>
</feature>
<reference evidence="3" key="1">
    <citation type="journal article" date="2021" name="Nat. Commun.">
        <title>Genetic determinants of endophytism in the Arabidopsis root mycobiome.</title>
        <authorList>
            <person name="Mesny F."/>
            <person name="Miyauchi S."/>
            <person name="Thiergart T."/>
            <person name="Pickel B."/>
            <person name="Atanasova L."/>
            <person name="Karlsson M."/>
            <person name="Huettel B."/>
            <person name="Barry K.W."/>
            <person name="Haridas S."/>
            <person name="Chen C."/>
            <person name="Bauer D."/>
            <person name="Andreopoulos W."/>
            <person name="Pangilinan J."/>
            <person name="LaButti K."/>
            <person name="Riley R."/>
            <person name="Lipzen A."/>
            <person name="Clum A."/>
            <person name="Drula E."/>
            <person name="Henrissat B."/>
            <person name="Kohler A."/>
            <person name="Grigoriev I.V."/>
            <person name="Martin F.M."/>
            <person name="Hacquard S."/>
        </authorList>
    </citation>
    <scope>NUCLEOTIDE SEQUENCE</scope>
    <source>
        <strain evidence="3">MPI-CAGE-AT-0023</strain>
    </source>
</reference>
<keyword evidence="1" id="KW-0812">Transmembrane</keyword>
<sequence length="393" mass="42543">MMQSNTKSACLALLFLGLMTFADSATDSLLPALADDVHTQPGRWNLGTAALILRGVSDLIGQSVIGYLLTTQPKHYAMNINTTSILAATTFTLLSLFYDHQWPVLVAIGGPLVRSFGPFVTSILVDYSHFLPGVLSAICSLICFGIVDSLKRPLYESNSSSHDEFTSLLPNHQNDAELKSLSIPVTGYLARCFGKKSLIRGSSLIFLPQVFFLMAICKSTRPLFKTYIQHRDDVSPTEAEGLWLLRSVMSFVVFGIVLPAIVLGTAPKMSSPNSINLHVTRISVVFISTGAFMIGLSGSLHSITTATDLSLLAFASCYFNSTEAGTVMMTLASIESLGTLLGIGVLYPIYQWSMNEDLPFLAGGVPYYICGSLYAATAGVMWSLKTRRQATES</sequence>
<feature type="chain" id="PRO_5043949890" description="MFS transporter" evidence="2">
    <location>
        <begin position="25"/>
        <end position="393"/>
    </location>
</feature>
<feature type="transmembrane region" description="Helical" evidence="1">
    <location>
        <begin position="365"/>
        <end position="384"/>
    </location>
</feature>
<name>A0A9P9GR31_FUSRE</name>
<feature type="transmembrane region" description="Helical" evidence="1">
    <location>
        <begin position="76"/>
        <end position="98"/>
    </location>
</feature>
<gene>
    <name evidence="3" type="ORF">BKA55DRAFT_703926</name>
</gene>
<dbReference type="Proteomes" id="UP000720189">
    <property type="component" value="Unassembled WGS sequence"/>
</dbReference>
<dbReference type="AlphaFoldDB" id="A0A9P9GR31"/>
<comment type="caution">
    <text evidence="3">The sequence shown here is derived from an EMBL/GenBank/DDBJ whole genome shotgun (WGS) entry which is preliminary data.</text>
</comment>
<accession>A0A9P9GR31</accession>
<keyword evidence="4" id="KW-1185">Reference proteome</keyword>
<evidence type="ECO:0000313" key="3">
    <source>
        <dbReference type="EMBL" id="KAH7244144.1"/>
    </source>
</evidence>
<feature type="signal peptide" evidence="2">
    <location>
        <begin position="1"/>
        <end position="24"/>
    </location>
</feature>
<dbReference type="GeneID" id="70230585"/>
<evidence type="ECO:0000256" key="2">
    <source>
        <dbReference type="SAM" id="SignalP"/>
    </source>
</evidence>
<dbReference type="OrthoDB" id="194139at2759"/>
<protein>
    <recommendedName>
        <fullName evidence="5">MFS transporter</fullName>
    </recommendedName>
</protein>
<keyword evidence="1" id="KW-1133">Transmembrane helix</keyword>
<feature type="transmembrane region" description="Helical" evidence="1">
    <location>
        <begin position="127"/>
        <end position="147"/>
    </location>
</feature>
<dbReference type="RefSeq" id="XP_046047367.1">
    <property type="nucleotide sequence ID" value="XM_046200631.1"/>
</dbReference>
<organism evidence="3 4">
    <name type="scientific">Fusarium redolens</name>
    <dbReference type="NCBI Taxonomy" id="48865"/>
    <lineage>
        <taxon>Eukaryota</taxon>
        <taxon>Fungi</taxon>
        <taxon>Dikarya</taxon>
        <taxon>Ascomycota</taxon>
        <taxon>Pezizomycotina</taxon>
        <taxon>Sordariomycetes</taxon>
        <taxon>Hypocreomycetidae</taxon>
        <taxon>Hypocreales</taxon>
        <taxon>Nectriaceae</taxon>
        <taxon>Fusarium</taxon>
        <taxon>Fusarium redolens species complex</taxon>
    </lineage>
</organism>
<feature type="transmembrane region" description="Helical" evidence="1">
    <location>
        <begin position="331"/>
        <end position="350"/>
    </location>
</feature>